<evidence type="ECO:0000259" key="2">
    <source>
        <dbReference type="Pfam" id="PF20151"/>
    </source>
</evidence>
<feature type="transmembrane region" description="Helical" evidence="1">
    <location>
        <begin position="114"/>
        <end position="136"/>
    </location>
</feature>
<dbReference type="OrthoDB" id="2804471at2759"/>
<evidence type="ECO:0000313" key="4">
    <source>
        <dbReference type="Proteomes" id="UP000053257"/>
    </source>
</evidence>
<dbReference type="STRING" id="745531.A0A0C3NDE4"/>
<feature type="transmembrane region" description="Helical" evidence="1">
    <location>
        <begin position="166"/>
        <end position="185"/>
    </location>
</feature>
<keyword evidence="1" id="KW-0472">Membrane</keyword>
<dbReference type="Pfam" id="PF20151">
    <property type="entry name" value="DUF6533"/>
    <property type="match status" value="1"/>
</dbReference>
<feature type="domain" description="DUF6533" evidence="2">
    <location>
        <begin position="21"/>
        <end position="66"/>
    </location>
</feature>
<keyword evidence="4" id="KW-1185">Reference proteome</keyword>
<dbReference type="Proteomes" id="UP000053257">
    <property type="component" value="Unassembled WGS sequence"/>
</dbReference>
<evidence type="ECO:0000256" key="1">
    <source>
        <dbReference type="SAM" id="Phobius"/>
    </source>
</evidence>
<evidence type="ECO:0000313" key="3">
    <source>
        <dbReference type="EMBL" id="KIP02559.1"/>
    </source>
</evidence>
<dbReference type="EMBL" id="KN840667">
    <property type="protein sequence ID" value="KIP02559.1"/>
    <property type="molecule type" value="Genomic_DNA"/>
</dbReference>
<organism evidence="3 4">
    <name type="scientific">Phlebiopsis gigantea (strain 11061_1 CR5-6)</name>
    <name type="common">White-rot fungus</name>
    <name type="synonym">Peniophora gigantea</name>
    <dbReference type="NCBI Taxonomy" id="745531"/>
    <lineage>
        <taxon>Eukaryota</taxon>
        <taxon>Fungi</taxon>
        <taxon>Dikarya</taxon>
        <taxon>Basidiomycota</taxon>
        <taxon>Agaricomycotina</taxon>
        <taxon>Agaricomycetes</taxon>
        <taxon>Polyporales</taxon>
        <taxon>Phanerochaetaceae</taxon>
        <taxon>Phlebiopsis</taxon>
    </lineage>
</organism>
<feature type="transmembrane region" description="Helical" evidence="1">
    <location>
        <begin position="85"/>
        <end position="107"/>
    </location>
</feature>
<keyword evidence="1" id="KW-1133">Transmembrane helix</keyword>
<sequence>MADGADSEFVQIVAQTFTFDYVVVALTSLVVYDYLITLDQEVATVWNRKFNATSCLLVTTRWVMLLNQIFTWIPGTPNVCGGTEITSAVFLTVAVVQIALFSALRVFALWDRNYVLSAIVFLLSFVPVGADMYTWIHSSYYYVGAPFYQCSQTLNYSDELDIDLTYLSRSCLIAADTIVLACTWSKTFRQYRYARRINMTSSITKCLLRDGNLVFLLILNIIQIVTFNSTSAPLGPFISTIPSILVSRFIMNLRQAGTPAATFSTPDSSALPSAPAFVVPPSYIGAIGGDLDHDGSLDVRGSVTL</sequence>
<feature type="transmembrane region" description="Helical" evidence="1">
    <location>
        <begin position="12"/>
        <end position="35"/>
    </location>
</feature>
<dbReference type="HOGENOM" id="CLU_053360_2_0_1"/>
<protein>
    <recommendedName>
        <fullName evidence="2">DUF6533 domain-containing protein</fullName>
    </recommendedName>
</protein>
<proteinExistence type="predicted"/>
<feature type="transmembrane region" description="Helical" evidence="1">
    <location>
        <begin position="206"/>
        <end position="227"/>
    </location>
</feature>
<feature type="transmembrane region" description="Helical" evidence="1">
    <location>
        <begin position="55"/>
        <end position="73"/>
    </location>
</feature>
<name>A0A0C3NDE4_PHLG1</name>
<dbReference type="InterPro" id="IPR045340">
    <property type="entry name" value="DUF6533"/>
</dbReference>
<reference evidence="3 4" key="1">
    <citation type="journal article" date="2014" name="PLoS Genet.">
        <title>Analysis of the Phlebiopsis gigantea genome, transcriptome and secretome provides insight into its pioneer colonization strategies of wood.</title>
        <authorList>
            <person name="Hori C."/>
            <person name="Ishida T."/>
            <person name="Igarashi K."/>
            <person name="Samejima M."/>
            <person name="Suzuki H."/>
            <person name="Master E."/>
            <person name="Ferreira P."/>
            <person name="Ruiz-Duenas F.J."/>
            <person name="Held B."/>
            <person name="Canessa P."/>
            <person name="Larrondo L.F."/>
            <person name="Schmoll M."/>
            <person name="Druzhinina I.S."/>
            <person name="Kubicek C.P."/>
            <person name="Gaskell J.A."/>
            <person name="Kersten P."/>
            <person name="St John F."/>
            <person name="Glasner J."/>
            <person name="Sabat G."/>
            <person name="Splinter BonDurant S."/>
            <person name="Syed K."/>
            <person name="Yadav J."/>
            <person name="Mgbeahuruike A.C."/>
            <person name="Kovalchuk A."/>
            <person name="Asiegbu F.O."/>
            <person name="Lackner G."/>
            <person name="Hoffmeister D."/>
            <person name="Rencoret J."/>
            <person name="Gutierrez A."/>
            <person name="Sun H."/>
            <person name="Lindquist E."/>
            <person name="Barry K."/>
            <person name="Riley R."/>
            <person name="Grigoriev I.V."/>
            <person name="Henrissat B."/>
            <person name="Kues U."/>
            <person name="Berka R.M."/>
            <person name="Martinez A.T."/>
            <person name="Covert S.F."/>
            <person name="Blanchette R.A."/>
            <person name="Cullen D."/>
        </authorList>
    </citation>
    <scope>NUCLEOTIDE SEQUENCE [LARGE SCALE GENOMIC DNA]</scope>
    <source>
        <strain evidence="3 4">11061_1 CR5-6</strain>
    </source>
</reference>
<dbReference type="AlphaFoldDB" id="A0A0C3NDE4"/>
<keyword evidence="1" id="KW-0812">Transmembrane</keyword>
<gene>
    <name evidence="3" type="ORF">PHLGIDRAFT_26538</name>
</gene>
<accession>A0A0C3NDE4</accession>